<feature type="compositionally biased region" description="Low complexity" evidence="1">
    <location>
        <begin position="71"/>
        <end position="81"/>
    </location>
</feature>
<feature type="compositionally biased region" description="Polar residues" evidence="1">
    <location>
        <begin position="88"/>
        <end position="103"/>
    </location>
</feature>
<comment type="caution">
    <text evidence="2">The sequence shown here is derived from an EMBL/GenBank/DDBJ whole genome shotgun (WGS) entry which is preliminary data.</text>
</comment>
<evidence type="ECO:0000313" key="3">
    <source>
        <dbReference type="Proteomes" id="UP000011524"/>
    </source>
</evidence>
<sequence length="115" mass="12835">MRELYASLAGLRGDETHQCGNEHLEQSPNQDTTDHENGKDDSNEPEKETELQLGEQSCRQSDDEPTDEKAASALETAALPAVKRQRILSPQQRWQGETQSGTAQREDEQDAAEQI</sequence>
<dbReference type="AlphaFoldDB" id="M0LGM5"/>
<proteinExistence type="predicted"/>
<evidence type="ECO:0000256" key="1">
    <source>
        <dbReference type="SAM" id="MobiDB-lite"/>
    </source>
</evidence>
<dbReference type="Proteomes" id="UP000011524">
    <property type="component" value="Unassembled WGS sequence"/>
</dbReference>
<keyword evidence="3" id="KW-1185">Reference proteome</keyword>
<gene>
    <name evidence="2" type="ORF">C444_05676</name>
</gene>
<feature type="compositionally biased region" description="Basic and acidic residues" evidence="1">
    <location>
        <begin position="32"/>
        <end position="50"/>
    </location>
</feature>
<name>M0LGM5_HALJT</name>
<accession>M0LGM5</accession>
<protein>
    <submittedName>
        <fullName evidence="2">Uncharacterized protein</fullName>
    </submittedName>
</protein>
<feature type="compositionally biased region" description="Basic and acidic residues" evidence="1">
    <location>
        <begin position="12"/>
        <end position="25"/>
    </location>
</feature>
<dbReference type="EMBL" id="AOLY01000009">
    <property type="protein sequence ID" value="EMA32686.1"/>
    <property type="molecule type" value="Genomic_DNA"/>
</dbReference>
<organism evidence="2 3">
    <name type="scientific">Haloarcula japonica (strain ATCC 49778 / DSM 6131 / JCM 7785 / NBRC 101032 / NCIMB 13157 / TR-1)</name>
    <dbReference type="NCBI Taxonomy" id="1227453"/>
    <lineage>
        <taxon>Archaea</taxon>
        <taxon>Methanobacteriati</taxon>
        <taxon>Methanobacteriota</taxon>
        <taxon>Stenosarchaea group</taxon>
        <taxon>Halobacteria</taxon>
        <taxon>Halobacteriales</taxon>
        <taxon>Haloarculaceae</taxon>
        <taxon>Haloarcula</taxon>
    </lineage>
</organism>
<reference evidence="2 3" key="1">
    <citation type="journal article" date="2014" name="PLoS Genet.">
        <title>Phylogenetically driven sequencing of extremely halophilic archaea reveals strategies for static and dynamic osmo-response.</title>
        <authorList>
            <person name="Becker E.A."/>
            <person name="Seitzer P.M."/>
            <person name="Tritt A."/>
            <person name="Larsen D."/>
            <person name="Krusor M."/>
            <person name="Yao A.I."/>
            <person name="Wu D."/>
            <person name="Madern D."/>
            <person name="Eisen J.A."/>
            <person name="Darling A.E."/>
            <person name="Facciotti M.T."/>
        </authorList>
    </citation>
    <scope>NUCLEOTIDE SEQUENCE [LARGE SCALE GENOMIC DNA]</scope>
    <source>
        <strain evidence="3">ATCC 49778 / DSM 6131 / JCM 7785 / NBRC 101032 / NCIMB 13157 / TR-1</strain>
    </source>
</reference>
<evidence type="ECO:0000313" key="2">
    <source>
        <dbReference type="EMBL" id="EMA32686.1"/>
    </source>
</evidence>
<dbReference type="STRING" id="1227453.C444_05676"/>
<feature type="region of interest" description="Disordered" evidence="1">
    <location>
        <begin position="1"/>
        <end position="115"/>
    </location>
</feature>